<feature type="compositionally biased region" description="Pro residues" evidence="1">
    <location>
        <begin position="267"/>
        <end position="276"/>
    </location>
</feature>
<keyword evidence="2" id="KW-0732">Signal</keyword>
<keyword evidence="5" id="KW-1185">Reference proteome</keyword>
<proteinExistence type="predicted"/>
<protein>
    <recommendedName>
        <fullName evidence="3">GmrSD restriction endonucleases C-terminal domain-containing protein</fullName>
    </recommendedName>
</protein>
<evidence type="ECO:0000259" key="3">
    <source>
        <dbReference type="Pfam" id="PF07510"/>
    </source>
</evidence>
<evidence type="ECO:0000256" key="2">
    <source>
        <dbReference type="SAM" id="SignalP"/>
    </source>
</evidence>
<dbReference type="Proteomes" id="UP000029833">
    <property type="component" value="Unassembled WGS sequence"/>
</dbReference>
<dbReference type="Pfam" id="PF07510">
    <property type="entry name" value="GmrSD_C"/>
    <property type="match status" value="1"/>
</dbReference>
<gene>
    <name evidence="4" type="ORF">Q760_10985</name>
</gene>
<feature type="region of interest" description="Disordered" evidence="1">
    <location>
        <begin position="260"/>
        <end position="309"/>
    </location>
</feature>
<feature type="compositionally biased region" description="Low complexity" evidence="1">
    <location>
        <begin position="277"/>
        <end position="296"/>
    </location>
</feature>
<dbReference type="InterPro" id="IPR011089">
    <property type="entry name" value="GmrSD_C"/>
</dbReference>
<dbReference type="PANTHER" id="PTHR24094">
    <property type="entry name" value="SECRETED PROTEIN"/>
    <property type="match status" value="1"/>
</dbReference>
<evidence type="ECO:0000313" key="4">
    <source>
        <dbReference type="EMBL" id="KGM02878.1"/>
    </source>
</evidence>
<dbReference type="EMBL" id="AXNT01000033">
    <property type="protein sequence ID" value="KGM02878.1"/>
    <property type="molecule type" value="Genomic_DNA"/>
</dbReference>
<feature type="non-terminal residue" evidence="4">
    <location>
        <position position="309"/>
    </location>
</feature>
<name>A0A0A0B9K5_9CELL</name>
<organism evidence="4 5">
    <name type="scientific">Cellulomonas cellasea DSM 20118</name>
    <dbReference type="NCBI Taxonomy" id="1408250"/>
    <lineage>
        <taxon>Bacteria</taxon>
        <taxon>Bacillati</taxon>
        <taxon>Actinomycetota</taxon>
        <taxon>Actinomycetes</taxon>
        <taxon>Micrococcales</taxon>
        <taxon>Cellulomonadaceae</taxon>
        <taxon>Cellulomonas</taxon>
    </lineage>
</organism>
<reference evidence="4 5" key="1">
    <citation type="submission" date="2013-10" db="EMBL/GenBank/DDBJ databases">
        <authorList>
            <person name="Wang G."/>
            <person name="Zhuang W."/>
        </authorList>
    </citation>
    <scope>NUCLEOTIDE SEQUENCE [LARGE SCALE GENOMIC DNA]</scope>
    <source>
        <strain evidence="4 5">DSM 20118</strain>
    </source>
</reference>
<dbReference type="PANTHER" id="PTHR24094:SF15">
    <property type="entry name" value="AMP-DEPENDENT SYNTHETASE_LIGASE DOMAIN-CONTAINING PROTEIN-RELATED"/>
    <property type="match status" value="1"/>
</dbReference>
<evidence type="ECO:0000313" key="5">
    <source>
        <dbReference type="Proteomes" id="UP000029833"/>
    </source>
</evidence>
<feature type="compositionally biased region" description="Pro residues" evidence="1">
    <location>
        <begin position="297"/>
        <end position="309"/>
    </location>
</feature>
<comment type="caution">
    <text evidence="4">The sequence shown here is derived from an EMBL/GenBank/DDBJ whole genome shotgun (WGS) entry which is preliminary data.</text>
</comment>
<accession>A0A0A0B9K5</accession>
<dbReference type="AlphaFoldDB" id="A0A0A0B9K5"/>
<feature type="domain" description="GmrSD restriction endonucleases C-terminal" evidence="3">
    <location>
        <begin position="112"/>
        <end position="251"/>
    </location>
</feature>
<sequence length="309" mass="31525">MLVALALAGVLGLTSACGAGSAGAAGQATSASPTSSPAPAATAPSVEELAAALPPPEPAPAVDVQAVTAGAAPQTALATAALLEVKGRAPRTGYDRDLFGSGWVDVDRNGCDTRNDVLARDLEPQTFKPGTRDCVVLTGTLADPYSGRTIEFLRGNATSTAVQVDHVVALSDAWQKGAQQWDEATRTRFANDPMNLLAVDGPLNAQKGDGDTATWLPPHKPFRCTYVARQVGVKYTYGLWVTEAERAAMVSVLSACPDQPLPEGSTVPPPPAPVEPAPVEHAPAQAAPAAEQAAAPPVAPAPVVPAPVV</sequence>
<feature type="region of interest" description="Disordered" evidence="1">
    <location>
        <begin position="22"/>
        <end position="45"/>
    </location>
</feature>
<feature type="chain" id="PRO_5001967033" description="GmrSD restriction endonucleases C-terminal domain-containing protein" evidence="2">
    <location>
        <begin position="25"/>
        <end position="309"/>
    </location>
</feature>
<evidence type="ECO:0000256" key="1">
    <source>
        <dbReference type="SAM" id="MobiDB-lite"/>
    </source>
</evidence>
<feature type="signal peptide" evidence="2">
    <location>
        <begin position="1"/>
        <end position="24"/>
    </location>
</feature>
<dbReference type="STRING" id="1408250.Q760_10985"/>